<dbReference type="KEGG" id="dci:108252348"/>
<sequence>MPPFFNLFVKPTDIRPSKVRPMASPVPESYEESEFEEPTFAGVRFLPRENMKTNISSVLLAALSHYLYGIFFNAYETVNSRYDYPNLGSMCFVLATALLLVRLDLSLKSLPIETRTWKYSVYKVLAVIFLTHLVLAGIWQQLVNLSWELFFMGKDCLDVLYAQTNSVLFLKLSELMTMRTAKWVTHLEGLAVLGMVLYSSAD</sequence>
<protein>
    <submittedName>
        <fullName evidence="3">Uncharacterized protein LOC108252348</fullName>
    </submittedName>
</protein>
<evidence type="ECO:0000256" key="1">
    <source>
        <dbReference type="SAM" id="Phobius"/>
    </source>
</evidence>
<dbReference type="RefSeq" id="XP_017299394.1">
    <property type="nucleotide sequence ID" value="XM_017443905.2"/>
</dbReference>
<dbReference type="Proteomes" id="UP000079169">
    <property type="component" value="Unplaced"/>
</dbReference>
<feature type="transmembrane region" description="Helical" evidence="1">
    <location>
        <begin position="87"/>
        <end position="107"/>
    </location>
</feature>
<keyword evidence="1" id="KW-0472">Membrane</keyword>
<feature type="transmembrane region" description="Helical" evidence="1">
    <location>
        <begin position="119"/>
        <end position="139"/>
    </location>
</feature>
<keyword evidence="1" id="KW-0812">Transmembrane</keyword>
<organism evidence="2 3">
    <name type="scientific">Diaphorina citri</name>
    <name type="common">Asian citrus psyllid</name>
    <dbReference type="NCBI Taxonomy" id="121845"/>
    <lineage>
        <taxon>Eukaryota</taxon>
        <taxon>Metazoa</taxon>
        <taxon>Ecdysozoa</taxon>
        <taxon>Arthropoda</taxon>
        <taxon>Hexapoda</taxon>
        <taxon>Insecta</taxon>
        <taxon>Pterygota</taxon>
        <taxon>Neoptera</taxon>
        <taxon>Paraneoptera</taxon>
        <taxon>Hemiptera</taxon>
        <taxon>Sternorrhyncha</taxon>
        <taxon>Psylloidea</taxon>
        <taxon>Psyllidae</taxon>
        <taxon>Diaphorininae</taxon>
        <taxon>Diaphorina</taxon>
    </lineage>
</organism>
<dbReference type="GeneID" id="108252348"/>
<evidence type="ECO:0000313" key="3">
    <source>
        <dbReference type="RefSeq" id="XP_017299394.1"/>
    </source>
</evidence>
<proteinExistence type="predicted"/>
<gene>
    <name evidence="3" type="primary">LOC108252348</name>
</gene>
<keyword evidence="1" id="KW-1133">Transmembrane helix</keyword>
<reference evidence="3" key="1">
    <citation type="submission" date="2025-08" db="UniProtKB">
        <authorList>
            <consortium name="RefSeq"/>
        </authorList>
    </citation>
    <scope>IDENTIFICATION</scope>
</reference>
<name>A0A1S4EBC7_DIACI</name>
<accession>A0A1S4EBC7</accession>
<dbReference type="PaxDb" id="121845-A0A1S4EBC7"/>
<keyword evidence="2" id="KW-1185">Reference proteome</keyword>
<feature type="transmembrane region" description="Helical" evidence="1">
    <location>
        <begin position="54"/>
        <end position="75"/>
    </location>
</feature>
<dbReference type="AlphaFoldDB" id="A0A1S4EBC7"/>
<evidence type="ECO:0000313" key="2">
    <source>
        <dbReference type="Proteomes" id="UP000079169"/>
    </source>
</evidence>